<keyword evidence="3" id="KW-0255">Endonuclease</keyword>
<proteinExistence type="inferred from homology"/>
<sequence length="87" mass="10060">MWKVYLVKCADSSLYCGITTDLERRVKQHNGELVGGARYTRSRRPVTVVYQESHDSRASATSREWQLKRLPVKQKQALYRKTSTAQS</sequence>
<evidence type="ECO:0000313" key="3">
    <source>
        <dbReference type="EMBL" id="RUO76230.1"/>
    </source>
</evidence>
<dbReference type="PANTHER" id="PTHR34477">
    <property type="entry name" value="UPF0213 PROTEIN YHBQ"/>
    <property type="match status" value="1"/>
</dbReference>
<dbReference type="PANTHER" id="PTHR34477:SF1">
    <property type="entry name" value="UPF0213 PROTEIN YHBQ"/>
    <property type="match status" value="1"/>
</dbReference>
<dbReference type="Pfam" id="PF01541">
    <property type="entry name" value="GIY-YIG"/>
    <property type="match status" value="1"/>
</dbReference>
<comment type="similarity">
    <text evidence="1">Belongs to the UPF0213 family.</text>
</comment>
<keyword evidence="4" id="KW-1185">Reference proteome</keyword>
<dbReference type="PROSITE" id="PS50164">
    <property type="entry name" value="GIY_YIG"/>
    <property type="match status" value="1"/>
</dbReference>
<dbReference type="CDD" id="cd10456">
    <property type="entry name" value="GIY-YIG_UPF0213"/>
    <property type="match status" value="1"/>
</dbReference>
<dbReference type="SUPFAM" id="SSF82771">
    <property type="entry name" value="GIY-YIG endonuclease"/>
    <property type="match status" value="1"/>
</dbReference>
<dbReference type="EMBL" id="PIQF01000002">
    <property type="protein sequence ID" value="RUO76230.1"/>
    <property type="molecule type" value="Genomic_DNA"/>
</dbReference>
<dbReference type="OrthoDB" id="9797095at2"/>
<dbReference type="InterPro" id="IPR035901">
    <property type="entry name" value="GIY-YIG_endonuc_sf"/>
</dbReference>
<evidence type="ECO:0000259" key="2">
    <source>
        <dbReference type="PROSITE" id="PS50164"/>
    </source>
</evidence>
<dbReference type="Gene3D" id="3.40.1440.10">
    <property type="entry name" value="GIY-YIG endonuclease"/>
    <property type="match status" value="1"/>
</dbReference>
<dbReference type="AlphaFoldDB" id="A0A432ZEA9"/>
<evidence type="ECO:0000313" key="4">
    <source>
        <dbReference type="Proteomes" id="UP000287908"/>
    </source>
</evidence>
<gene>
    <name evidence="3" type="ORF">CWI81_08980</name>
</gene>
<organism evidence="3 4">
    <name type="scientific">Idiomarina seosinensis</name>
    <dbReference type="NCBI Taxonomy" id="281739"/>
    <lineage>
        <taxon>Bacteria</taxon>
        <taxon>Pseudomonadati</taxon>
        <taxon>Pseudomonadota</taxon>
        <taxon>Gammaproteobacteria</taxon>
        <taxon>Alteromonadales</taxon>
        <taxon>Idiomarinaceae</taxon>
        <taxon>Idiomarina</taxon>
    </lineage>
</organism>
<dbReference type="InterPro" id="IPR050190">
    <property type="entry name" value="UPF0213_domain"/>
</dbReference>
<keyword evidence="3" id="KW-0540">Nuclease</keyword>
<comment type="caution">
    <text evidence="3">The sequence shown here is derived from an EMBL/GenBank/DDBJ whole genome shotgun (WGS) entry which is preliminary data.</text>
</comment>
<dbReference type="GO" id="GO:0004519">
    <property type="term" value="F:endonuclease activity"/>
    <property type="evidence" value="ECO:0007669"/>
    <property type="project" value="UniProtKB-KW"/>
</dbReference>
<protein>
    <submittedName>
        <fullName evidence="3">Endonuclease</fullName>
    </submittedName>
</protein>
<feature type="domain" description="GIY-YIG" evidence="2">
    <location>
        <begin position="1"/>
        <end position="81"/>
    </location>
</feature>
<dbReference type="InterPro" id="IPR000305">
    <property type="entry name" value="GIY-YIG_endonuc"/>
</dbReference>
<reference evidence="3 4" key="1">
    <citation type="journal article" date="2011" name="Front. Microbiol.">
        <title>Genomic signatures of strain selection and enhancement in Bacillus atrophaeus var. globigii, a historical biowarfare simulant.</title>
        <authorList>
            <person name="Gibbons H.S."/>
            <person name="Broomall S.M."/>
            <person name="McNew L.A."/>
            <person name="Daligault H."/>
            <person name="Chapman C."/>
            <person name="Bruce D."/>
            <person name="Karavis M."/>
            <person name="Krepps M."/>
            <person name="McGregor P.A."/>
            <person name="Hong C."/>
            <person name="Park K.H."/>
            <person name="Akmal A."/>
            <person name="Feldman A."/>
            <person name="Lin J.S."/>
            <person name="Chang W.E."/>
            <person name="Higgs B.W."/>
            <person name="Demirev P."/>
            <person name="Lindquist J."/>
            <person name="Liem A."/>
            <person name="Fochler E."/>
            <person name="Read T.D."/>
            <person name="Tapia R."/>
            <person name="Johnson S."/>
            <person name="Bishop-Lilly K.A."/>
            <person name="Detter C."/>
            <person name="Han C."/>
            <person name="Sozhamannan S."/>
            <person name="Rosenzweig C.N."/>
            <person name="Skowronski E.W."/>
        </authorList>
    </citation>
    <scope>NUCLEOTIDE SEQUENCE [LARGE SCALE GENOMIC DNA]</scope>
    <source>
        <strain evidence="3 4">CL-SP19</strain>
    </source>
</reference>
<accession>A0A432ZEA9</accession>
<dbReference type="Proteomes" id="UP000287908">
    <property type="component" value="Unassembled WGS sequence"/>
</dbReference>
<name>A0A432ZEA9_9GAMM</name>
<evidence type="ECO:0000256" key="1">
    <source>
        <dbReference type="ARBA" id="ARBA00007435"/>
    </source>
</evidence>
<keyword evidence="3" id="KW-0378">Hydrolase</keyword>